<evidence type="ECO:0000313" key="7">
    <source>
        <dbReference type="Proteomes" id="UP001158067"/>
    </source>
</evidence>
<keyword evidence="4" id="KW-0732">Signal</keyword>
<gene>
    <name evidence="6" type="ORF">SAMN06265222_106249</name>
</gene>
<evidence type="ECO:0000313" key="6">
    <source>
        <dbReference type="EMBL" id="SMP59608.1"/>
    </source>
</evidence>
<reference evidence="6 7" key="1">
    <citation type="submission" date="2017-05" db="EMBL/GenBank/DDBJ databases">
        <authorList>
            <person name="Varghese N."/>
            <person name="Submissions S."/>
        </authorList>
    </citation>
    <scope>NUCLEOTIDE SEQUENCE [LARGE SCALE GENOMIC DNA]</scope>
    <source>
        <strain evidence="6 7">DSM 25457</strain>
    </source>
</reference>
<evidence type="ECO:0000256" key="1">
    <source>
        <dbReference type="ARBA" id="ARBA00008779"/>
    </source>
</evidence>
<feature type="domain" description="Sulfatase N-terminal" evidence="5">
    <location>
        <begin position="28"/>
        <end position="361"/>
    </location>
</feature>
<keyword evidence="7" id="KW-1185">Reference proteome</keyword>
<dbReference type="Pfam" id="PF00884">
    <property type="entry name" value="Sulfatase"/>
    <property type="match status" value="1"/>
</dbReference>
<proteinExistence type="inferred from homology"/>
<keyword evidence="2" id="KW-0378">Hydrolase</keyword>
<feature type="region of interest" description="Disordered" evidence="3">
    <location>
        <begin position="455"/>
        <end position="481"/>
    </location>
</feature>
<dbReference type="RefSeq" id="WP_283432990.1">
    <property type="nucleotide sequence ID" value="NZ_FXUG01000006.1"/>
</dbReference>
<dbReference type="PANTHER" id="PTHR42693">
    <property type="entry name" value="ARYLSULFATASE FAMILY MEMBER"/>
    <property type="match status" value="1"/>
</dbReference>
<evidence type="ECO:0000256" key="4">
    <source>
        <dbReference type="SAM" id="SignalP"/>
    </source>
</evidence>
<organism evidence="6 7">
    <name type="scientific">Neorhodopirellula lusitana</name>
    <dbReference type="NCBI Taxonomy" id="445327"/>
    <lineage>
        <taxon>Bacteria</taxon>
        <taxon>Pseudomonadati</taxon>
        <taxon>Planctomycetota</taxon>
        <taxon>Planctomycetia</taxon>
        <taxon>Pirellulales</taxon>
        <taxon>Pirellulaceae</taxon>
        <taxon>Neorhodopirellula</taxon>
    </lineage>
</organism>
<protein>
    <submittedName>
        <fullName evidence="6">Arylsulfatase A</fullName>
    </submittedName>
</protein>
<dbReference type="CDD" id="cd16031">
    <property type="entry name" value="G6S_like"/>
    <property type="match status" value="1"/>
</dbReference>
<evidence type="ECO:0000256" key="2">
    <source>
        <dbReference type="ARBA" id="ARBA00022801"/>
    </source>
</evidence>
<dbReference type="EMBL" id="FXUG01000006">
    <property type="protein sequence ID" value="SMP59608.1"/>
    <property type="molecule type" value="Genomic_DNA"/>
</dbReference>
<evidence type="ECO:0000256" key="3">
    <source>
        <dbReference type="SAM" id="MobiDB-lite"/>
    </source>
</evidence>
<comment type="similarity">
    <text evidence="1">Belongs to the sulfatase family.</text>
</comment>
<sequence>MTKIKWIGLSCLLVIQLIQAASSTAAQPNIIFLLTDDQRNDVLGCYGNALIQTPTIDKLAAEGVRFDNAFCEVPICAASRSTLFTGLSQRTHGYNFGQPKVSAEHMATAYPMVLKGAGYRIGFAGKYGMSFVKPGMPKQFDFFKSINRNPYLKKMPDGTTRHETDLCVDAGIDFIEANPAGKPFCLSLSFNACHAEDGDHRPGFHFQWPESTDGMYEDLEIPQPKLADEKYFKAMPEFLQDEKELSRLRYFWRWDTPEKYQVNMRAYYRMATGIDNAIARLQDALKAAGQDQNTIIVYSADNGYLMGDRGTAGKWNHYEQSLRIPLIVYDPRLPESQRGRVVEELVSNIDMAATFVDMAGVEVPSIYQGQSLVPLVQGETVDDWREDFFCEHLFRLYNNWHGVRGKRYKYAVYYDDGYECLFDLERDPTELVNLADNPEYASVRAEMAKRLDNYLDDYPQAPGHPKPADKPASSGEPVLKK</sequence>
<name>A0ABY1Q8U8_9BACT</name>
<feature type="signal peptide" evidence="4">
    <location>
        <begin position="1"/>
        <end position="20"/>
    </location>
</feature>
<dbReference type="InterPro" id="IPR000917">
    <property type="entry name" value="Sulfatase_N"/>
</dbReference>
<dbReference type="Gene3D" id="3.40.720.10">
    <property type="entry name" value="Alkaline Phosphatase, subunit A"/>
    <property type="match status" value="1"/>
</dbReference>
<evidence type="ECO:0000259" key="5">
    <source>
        <dbReference type="Pfam" id="PF00884"/>
    </source>
</evidence>
<feature type="chain" id="PRO_5045777976" evidence="4">
    <location>
        <begin position="21"/>
        <end position="481"/>
    </location>
</feature>
<dbReference type="PANTHER" id="PTHR42693:SF53">
    <property type="entry name" value="ENDO-4-O-SULFATASE"/>
    <property type="match status" value="1"/>
</dbReference>
<dbReference type="Proteomes" id="UP001158067">
    <property type="component" value="Unassembled WGS sequence"/>
</dbReference>
<dbReference type="SUPFAM" id="SSF53649">
    <property type="entry name" value="Alkaline phosphatase-like"/>
    <property type="match status" value="1"/>
</dbReference>
<comment type="caution">
    <text evidence="6">The sequence shown here is derived from an EMBL/GenBank/DDBJ whole genome shotgun (WGS) entry which is preliminary data.</text>
</comment>
<dbReference type="InterPro" id="IPR050738">
    <property type="entry name" value="Sulfatase"/>
</dbReference>
<dbReference type="InterPro" id="IPR017850">
    <property type="entry name" value="Alkaline_phosphatase_core_sf"/>
</dbReference>
<accession>A0ABY1Q8U8</accession>